<organism evidence="1 2">
    <name type="scientific">Arctium lappa</name>
    <name type="common">Greater burdock</name>
    <name type="synonym">Lappa major</name>
    <dbReference type="NCBI Taxonomy" id="4217"/>
    <lineage>
        <taxon>Eukaryota</taxon>
        <taxon>Viridiplantae</taxon>
        <taxon>Streptophyta</taxon>
        <taxon>Embryophyta</taxon>
        <taxon>Tracheophyta</taxon>
        <taxon>Spermatophyta</taxon>
        <taxon>Magnoliopsida</taxon>
        <taxon>eudicotyledons</taxon>
        <taxon>Gunneridae</taxon>
        <taxon>Pentapetalae</taxon>
        <taxon>asterids</taxon>
        <taxon>campanulids</taxon>
        <taxon>Asterales</taxon>
        <taxon>Asteraceae</taxon>
        <taxon>Carduoideae</taxon>
        <taxon>Cardueae</taxon>
        <taxon>Arctiinae</taxon>
        <taxon>Arctium</taxon>
    </lineage>
</organism>
<accession>A0ACB9FJR3</accession>
<comment type="caution">
    <text evidence="1">The sequence shown here is derived from an EMBL/GenBank/DDBJ whole genome shotgun (WGS) entry which is preliminary data.</text>
</comment>
<dbReference type="Proteomes" id="UP001055879">
    <property type="component" value="Linkage Group LG01"/>
</dbReference>
<proteinExistence type="predicted"/>
<gene>
    <name evidence="1" type="ORF">L6452_02229</name>
</gene>
<evidence type="ECO:0000313" key="1">
    <source>
        <dbReference type="EMBL" id="KAI3771076.1"/>
    </source>
</evidence>
<sequence>MKKRRKIGFKSGCNFLPPFCIHLAPAQFNACGYEPYLFFTFVTDLPFRLELTSKPLIFPPSDSYLNLNLFAYCVGFLPFDSSFLLLVPSKPYFLSQYLGGYFMAFECKVSTEIYLTKNSENTAQVKPSHIVSSGKSLLFDSGTVITESGKSGNLANQDYNRVITTPCGAKLPIDECLFNGHRTITDLPPALISEIFNCLDPKELGVVSCVSPSLYRIASDHHVWKEFYCERWGLPAVPISLTAESSDDKSWKELFVEREFRSKTFMGRYSIDILYGHAEAVRTVFLLPSRKLVFTSGYDSIIRMWDMDDGLSITSSRPLGCTIRAVAADSKLLVAGGSDGFIHGWRAEEGHPNLFDIKGSQNQNTEFRLWEHEGPITCLALDLTRIYSGSWDMTIRIWDRLSLKCVTVLMHNDWVWCLVPHDTTVVSTSGSDVYIWETSSGSLIDIIKDAHVGNTYSLARSHTGSFLFTGGEDGSIRMFEITTYRCGFVRQVAMWSPHSGPVYSLAFEFPWLVSASSDGKLSLIDVRKLLKSIRRSSSTTSGLSQTSCGRLKTKPNKIRQSLNGNNSDRNNVEPPQRMLHGPGCSLFAVGIGADRIVCGGEEGSVRIWNFSQALEIEKRVSALRALRFENRMRRRKLQNDMDSKGSRVDQCLIAAKNQMNGERNGVWHNKRGLTRKVKG</sequence>
<reference evidence="1 2" key="2">
    <citation type="journal article" date="2022" name="Mol. Ecol. Resour.">
        <title>The genomes of chicory, endive, great burdock and yacon provide insights into Asteraceae paleo-polyploidization history and plant inulin production.</title>
        <authorList>
            <person name="Fan W."/>
            <person name="Wang S."/>
            <person name="Wang H."/>
            <person name="Wang A."/>
            <person name="Jiang F."/>
            <person name="Liu H."/>
            <person name="Zhao H."/>
            <person name="Xu D."/>
            <person name="Zhang Y."/>
        </authorList>
    </citation>
    <scope>NUCLEOTIDE SEQUENCE [LARGE SCALE GENOMIC DNA]</scope>
    <source>
        <strain evidence="2">cv. Niubang</strain>
    </source>
</reference>
<name>A0ACB9FJR3_ARCLA</name>
<reference evidence="2" key="1">
    <citation type="journal article" date="2022" name="Mol. Ecol. Resour.">
        <title>The genomes of chicory, endive, great burdock and yacon provide insights into Asteraceae palaeo-polyploidization history and plant inulin production.</title>
        <authorList>
            <person name="Fan W."/>
            <person name="Wang S."/>
            <person name="Wang H."/>
            <person name="Wang A."/>
            <person name="Jiang F."/>
            <person name="Liu H."/>
            <person name="Zhao H."/>
            <person name="Xu D."/>
            <person name="Zhang Y."/>
        </authorList>
    </citation>
    <scope>NUCLEOTIDE SEQUENCE [LARGE SCALE GENOMIC DNA]</scope>
    <source>
        <strain evidence="2">cv. Niubang</strain>
    </source>
</reference>
<protein>
    <submittedName>
        <fullName evidence="1">Uncharacterized protein</fullName>
    </submittedName>
</protein>
<evidence type="ECO:0000313" key="2">
    <source>
        <dbReference type="Proteomes" id="UP001055879"/>
    </source>
</evidence>
<keyword evidence="2" id="KW-1185">Reference proteome</keyword>
<dbReference type="EMBL" id="CM042047">
    <property type="protein sequence ID" value="KAI3771076.1"/>
    <property type="molecule type" value="Genomic_DNA"/>
</dbReference>